<dbReference type="HOGENOM" id="CLU_1459078_0_0_9"/>
<organism evidence="1 2">
    <name type="scientific">Desulfitobacterium hafniense (strain Y51)</name>
    <dbReference type="NCBI Taxonomy" id="138119"/>
    <lineage>
        <taxon>Bacteria</taxon>
        <taxon>Bacillati</taxon>
        <taxon>Bacillota</taxon>
        <taxon>Clostridia</taxon>
        <taxon>Eubacteriales</taxon>
        <taxon>Desulfitobacteriaceae</taxon>
        <taxon>Desulfitobacterium</taxon>
    </lineage>
</organism>
<dbReference type="KEGG" id="dsy:DSY3331"/>
<protein>
    <submittedName>
        <fullName evidence="1">Uncharacterized protein</fullName>
    </submittedName>
</protein>
<dbReference type="Proteomes" id="UP000001946">
    <property type="component" value="Chromosome"/>
</dbReference>
<evidence type="ECO:0000313" key="2">
    <source>
        <dbReference type="Proteomes" id="UP000001946"/>
    </source>
</evidence>
<name>Q24S72_DESHY</name>
<keyword evidence="2" id="KW-1185">Reference proteome</keyword>
<evidence type="ECO:0000313" key="1">
    <source>
        <dbReference type="EMBL" id="BAE85120.1"/>
    </source>
</evidence>
<reference evidence="1 2" key="1">
    <citation type="journal article" date="2006" name="J. Bacteriol.">
        <title>Complete genome sequence of the dehalorespiring bacterium Desulfitobacterium hafniense Y51 and comparison with Dehalococcoides ethenogenes 195.</title>
        <authorList>
            <person name="Nonaka H."/>
            <person name="Keresztes G."/>
            <person name="Shinoda Y."/>
            <person name="Ikenaga Y."/>
            <person name="Abe M."/>
            <person name="Naito K."/>
            <person name="Inatomi K."/>
            <person name="Furukawa K."/>
            <person name="Inui M."/>
            <person name="Yukawa H."/>
        </authorList>
    </citation>
    <scope>NUCLEOTIDE SEQUENCE [LARGE SCALE GENOMIC DNA]</scope>
    <source>
        <strain evidence="1 2">Y51</strain>
    </source>
</reference>
<accession>Q24S72</accession>
<dbReference type="AlphaFoldDB" id="Q24S72"/>
<proteinExistence type="predicted"/>
<sequence>MSKRDLGLTLTTCRPVLCDFVFGQQFHQSLRLQAVSCVLRCSCRFRYRTALGNSLLPPYPGRLPKDESPLPGWSLNYCSSYSTSVSHIKGFFTFTFASERVAALISAGEKIPSITLASINDRKHCFGFHAHHIVTQIIKGAVKAAVVQIDFHGHTSSYDYYTPSVVRTQLMLIIVYQTFSKRLNF</sequence>
<dbReference type="EMBL" id="AP008230">
    <property type="protein sequence ID" value="BAE85120.1"/>
    <property type="molecule type" value="Genomic_DNA"/>
</dbReference>
<gene>
    <name evidence="1" type="ordered locus">DSY3331</name>
</gene>